<organism evidence="1 2">
    <name type="scientific">Actinia tenebrosa</name>
    <name type="common">Australian red waratah sea anemone</name>
    <dbReference type="NCBI Taxonomy" id="6105"/>
    <lineage>
        <taxon>Eukaryota</taxon>
        <taxon>Metazoa</taxon>
        <taxon>Cnidaria</taxon>
        <taxon>Anthozoa</taxon>
        <taxon>Hexacorallia</taxon>
        <taxon>Actiniaria</taxon>
        <taxon>Actiniidae</taxon>
        <taxon>Actinia</taxon>
    </lineage>
</organism>
<reference evidence="2 3" key="1">
    <citation type="submission" date="2025-04" db="UniProtKB">
        <authorList>
            <consortium name="RefSeq"/>
        </authorList>
    </citation>
    <scope>IDENTIFICATION</scope>
    <source>
        <tissue evidence="2 3">Tentacle</tissue>
    </source>
</reference>
<evidence type="ECO:0000313" key="2">
    <source>
        <dbReference type="RefSeq" id="XP_031555229.1"/>
    </source>
</evidence>
<dbReference type="Proteomes" id="UP000515163">
    <property type="component" value="Unplaced"/>
</dbReference>
<sequence>MASQLSSTTIFAAPLSSTTVSVGPPSSSTVSGEPLSSTSLQAAPFISTSGLGASVTTPTISIATSTKSWITELSKDCKYTGKSMANATVRRYYYFHCREQLISYKAARLDQKLSRLRKHATRRAQRRGAMMEKEN</sequence>
<protein>
    <submittedName>
        <fullName evidence="2 3">Uncharacterized protein LOC116292118</fullName>
    </submittedName>
</protein>
<dbReference type="GeneID" id="116292118"/>
<name>A0A6P8HFP0_ACTTE</name>
<evidence type="ECO:0000313" key="3">
    <source>
        <dbReference type="RefSeq" id="XP_031555230.1"/>
    </source>
</evidence>
<dbReference type="RefSeq" id="XP_031555229.1">
    <property type="nucleotide sequence ID" value="XM_031699369.1"/>
</dbReference>
<gene>
    <name evidence="2 3" type="primary">LOC116292118</name>
</gene>
<accession>A0A6P8HFP0</accession>
<dbReference type="AlphaFoldDB" id="A0A6P8HFP0"/>
<keyword evidence="1" id="KW-1185">Reference proteome</keyword>
<proteinExistence type="predicted"/>
<dbReference type="RefSeq" id="XP_031555230.1">
    <property type="nucleotide sequence ID" value="XM_031699370.1"/>
</dbReference>
<dbReference type="KEGG" id="aten:116292118"/>
<evidence type="ECO:0000313" key="1">
    <source>
        <dbReference type="Proteomes" id="UP000515163"/>
    </source>
</evidence>